<dbReference type="AlphaFoldDB" id="A0A0K1Q027"/>
<evidence type="ECO:0000313" key="1">
    <source>
        <dbReference type="EMBL" id="AKU98739.1"/>
    </source>
</evidence>
<keyword evidence="2" id="KW-1185">Reference proteome</keyword>
<dbReference type="KEGG" id="llu:AKJ09_05403"/>
<reference evidence="1 2" key="1">
    <citation type="submission" date="2015-08" db="EMBL/GenBank/DDBJ databases">
        <authorList>
            <person name="Babu N.S."/>
            <person name="Beckwith C.J."/>
            <person name="Beseler K.G."/>
            <person name="Brison A."/>
            <person name="Carone J.V."/>
            <person name="Caskin T.P."/>
            <person name="Diamond M."/>
            <person name="Durham M.E."/>
            <person name="Foxe J.M."/>
            <person name="Go M."/>
            <person name="Henderson B.A."/>
            <person name="Jones I.B."/>
            <person name="McGettigan J.A."/>
            <person name="Micheletti S.J."/>
            <person name="Nasrallah M.E."/>
            <person name="Ortiz D."/>
            <person name="Piller C.R."/>
            <person name="Privatt S.R."/>
            <person name="Schneider S.L."/>
            <person name="Sharp S."/>
            <person name="Smith T.C."/>
            <person name="Stanton J.D."/>
            <person name="Ullery H.E."/>
            <person name="Wilson R.J."/>
            <person name="Serrano M.G."/>
            <person name="Buck G."/>
            <person name="Lee V."/>
            <person name="Wang Y."/>
            <person name="Carvalho R."/>
            <person name="Voegtly L."/>
            <person name="Shi R."/>
            <person name="Duckworth R."/>
            <person name="Johnson A."/>
            <person name="Loviza R."/>
            <person name="Walstead R."/>
            <person name="Shah Z."/>
            <person name="Kiflezghi M."/>
            <person name="Wade K."/>
            <person name="Ball S.L."/>
            <person name="Bradley K.W."/>
            <person name="Asai D.J."/>
            <person name="Bowman C.A."/>
            <person name="Russell D.A."/>
            <person name="Pope W.H."/>
            <person name="Jacobs-Sera D."/>
            <person name="Hendrix R.W."/>
            <person name="Hatfull G.F."/>
        </authorList>
    </citation>
    <scope>NUCLEOTIDE SEQUENCE [LARGE SCALE GENOMIC DNA]</scope>
    <source>
        <strain evidence="1 2">DSM 27648</strain>
    </source>
</reference>
<dbReference type="STRING" id="1391654.AKJ09_05403"/>
<protein>
    <submittedName>
        <fullName evidence="1">Mobile element protein</fullName>
    </submittedName>
</protein>
<name>A0A0K1Q027_9BACT</name>
<proteinExistence type="predicted"/>
<evidence type="ECO:0000313" key="2">
    <source>
        <dbReference type="Proteomes" id="UP000064967"/>
    </source>
</evidence>
<organism evidence="1 2">
    <name type="scientific">Labilithrix luteola</name>
    <dbReference type="NCBI Taxonomy" id="1391654"/>
    <lineage>
        <taxon>Bacteria</taxon>
        <taxon>Pseudomonadati</taxon>
        <taxon>Myxococcota</taxon>
        <taxon>Polyangia</taxon>
        <taxon>Polyangiales</taxon>
        <taxon>Labilitrichaceae</taxon>
        <taxon>Labilithrix</taxon>
    </lineage>
</organism>
<accession>A0A0K1Q027</accession>
<dbReference type="EMBL" id="CP012333">
    <property type="protein sequence ID" value="AKU98739.1"/>
    <property type="molecule type" value="Genomic_DNA"/>
</dbReference>
<gene>
    <name evidence="1" type="ORF">AKJ09_05403</name>
</gene>
<dbReference type="Proteomes" id="UP000064967">
    <property type="component" value="Chromosome"/>
</dbReference>
<sequence>MARGKDKPTKFTLTTLPRRMSKKQIVRIIQERWRTERAYEELKGELGLAHFEGRSFPVGIITSRSS</sequence>